<dbReference type="GO" id="GO:0034058">
    <property type="term" value="P:endosomal vesicle fusion"/>
    <property type="evidence" value="ECO:0007669"/>
    <property type="project" value="TreeGrafter"/>
</dbReference>
<dbReference type="GO" id="GO:0005770">
    <property type="term" value="C:late endosome"/>
    <property type="evidence" value="ECO:0007669"/>
    <property type="project" value="TreeGrafter"/>
</dbReference>
<dbReference type="Gene3D" id="1.25.40.10">
    <property type="entry name" value="Tetratricopeptide repeat domain"/>
    <property type="match status" value="1"/>
</dbReference>
<feature type="compositionally biased region" description="Low complexity" evidence="5">
    <location>
        <begin position="1049"/>
        <end position="1065"/>
    </location>
</feature>
<keyword evidence="2" id="KW-0653">Protein transport</keyword>
<feature type="compositionally biased region" description="Polar residues" evidence="5">
    <location>
        <begin position="1107"/>
        <end position="1118"/>
    </location>
</feature>
<feature type="compositionally biased region" description="Low complexity" evidence="5">
    <location>
        <begin position="1074"/>
        <end position="1093"/>
    </location>
</feature>
<dbReference type="InterPro" id="IPR015943">
    <property type="entry name" value="WD40/YVTN_repeat-like_dom_sf"/>
</dbReference>
<dbReference type="InterPro" id="IPR001680">
    <property type="entry name" value="WD40_rpt"/>
</dbReference>
<evidence type="ECO:0000259" key="6">
    <source>
        <dbReference type="Pfam" id="PF23411"/>
    </source>
</evidence>
<feature type="region of interest" description="Disordered" evidence="5">
    <location>
        <begin position="1049"/>
        <end position="1152"/>
    </location>
</feature>
<dbReference type="Gene3D" id="2.130.10.10">
    <property type="entry name" value="YVTN repeat-like/Quinoprotein amine dehydrogenase"/>
    <property type="match status" value="1"/>
</dbReference>
<feature type="repeat" description="WD" evidence="3">
    <location>
        <begin position="76"/>
        <end position="117"/>
    </location>
</feature>
<dbReference type="GO" id="GO:0030897">
    <property type="term" value="C:HOPS complex"/>
    <property type="evidence" value="ECO:0007669"/>
    <property type="project" value="TreeGrafter"/>
</dbReference>
<dbReference type="STRING" id="554055.A0A2P6VL60"/>
<dbReference type="AlphaFoldDB" id="A0A2P6VL60"/>
<dbReference type="PANTHER" id="PTHR12616">
    <property type="entry name" value="VACUOLAR PROTEIN SORTING VPS41"/>
    <property type="match status" value="1"/>
</dbReference>
<protein>
    <submittedName>
        <fullName evidence="7">Vacuolar sorting-associated 41-like protein</fullName>
    </submittedName>
</protein>
<dbReference type="PANTHER" id="PTHR12616:SF1">
    <property type="entry name" value="VACUOLAR PROTEIN SORTING-ASSOCIATED PROTEIN 41 HOMOLOG"/>
    <property type="match status" value="1"/>
</dbReference>
<dbReference type="GO" id="GO:0009267">
    <property type="term" value="P:cellular response to starvation"/>
    <property type="evidence" value="ECO:0007669"/>
    <property type="project" value="TreeGrafter"/>
</dbReference>
<keyword evidence="1" id="KW-0813">Transport</keyword>
<dbReference type="GO" id="GO:0016236">
    <property type="term" value="P:macroautophagy"/>
    <property type="evidence" value="ECO:0007669"/>
    <property type="project" value="TreeGrafter"/>
</dbReference>
<feature type="region of interest" description="Disordered" evidence="5">
    <location>
        <begin position="439"/>
        <end position="521"/>
    </location>
</feature>
<dbReference type="InterPro" id="IPR011990">
    <property type="entry name" value="TPR-like_helical_dom_sf"/>
</dbReference>
<keyword evidence="3" id="KW-0853">WD repeat</keyword>
<evidence type="ECO:0000256" key="3">
    <source>
        <dbReference type="PROSITE-ProRule" id="PRU00221"/>
    </source>
</evidence>
<dbReference type="Proteomes" id="UP000239649">
    <property type="component" value="Unassembled WGS sequence"/>
</dbReference>
<dbReference type="Pfam" id="PF23411">
    <property type="entry name" value="Beta-prop_Vps41"/>
    <property type="match status" value="1"/>
</dbReference>
<feature type="compositionally biased region" description="Low complexity" evidence="5">
    <location>
        <begin position="319"/>
        <end position="328"/>
    </location>
</feature>
<dbReference type="InterPro" id="IPR057780">
    <property type="entry name" value="Beta-prop_Vps41"/>
</dbReference>
<proteinExistence type="predicted"/>
<evidence type="ECO:0000256" key="4">
    <source>
        <dbReference type="PROSITE-ProRule" id="PRU01006"/>
    </source>
</evidence>
<evidence type="ECO:0000256" key="1">
    <source>
        <dbReference type="ARBA" id="ARBA00022448"/>
    </source>
</evidence>
<organism evidence="7 8">
    <name type="scientific">Micractinium conductrix</name>
    <dbReference type="NCBI Taxonomy" id="554055"/>
    <lineage>
        <taxon>Eukaryota</taxon>
        <taxon>Viridiplantae</taxon>
        <taxon>Chlorophyta</taxon>
        <taxon>core chlorophytes</taxon>
        <taxon>Trebouxiophyceae</taxon>
        <taxon>Chlorellales</taxon>
        <taxon>Chlorellaceae</taxon>
        <taxon>Chlorella clade</taxon>
        <taxon>Micractinium</taxon>
    </lineage>
</organism>
<dbReference type="SUPFAM" id="SSF101908">
    <property type="entry name" value="Putative isomerase YbhE"/>
    <property type="match status" value="1"/>
</dbReference>
<dbReference type="OrthoDB" id="244107at2759"/>
<dbReference type="PROSITE" id="PS50294">
    <property type="entry name" value="WD_REPEATS_REGION"/>
    <property type="match status" value="1"/>
</dbReference>
<keyword evidence="8" id="KW-1185">Reference proteome</keyword>
<dbReference type="Pfam" id="PF23556">
    <property type="entry name" value="TPR_Vps41"/>
    <property type="match status" value="1"/>
</dbReference>
<feature type="compositionally biased region" description="Low complexity" evidence="5">
    <location>
        <begin position="348"/>
        <end position="378"/>
    </location>
</feature>
<accession>A0A2P6VL60</accession>
<feature type="compositionally biased region" description="Pro residues" evidence="5">
    <location>
        <begin position="1"/>
        <end position="13"/>
    </location>
</feature>
<gene>
    <name evidence="7" type="ORF">C2E20_1999</name>
</gene>
<dbReference type="InterPro" id="IPR045111">
    <property type="entry name" value="Vps41/Vps8"/>
</dbReference>
<evidence type="ECO:0000256" key="5">
    <source>
        <dbReference type="SAM" id="MobiDB-lite"/>
    </source>
</evidence>
<comment type="caution">
    <text evidence="7">The sequence shown here is derived from an EMBL/GenBank/DDBJ whole genome shotgun (WGS) entry which is preliminary data.</text>
</comment>
<feature type="region of interest" description="Disordered" evidence="5">
    <location>
        <begin position="312"/>
        <end position="378"/>
    </location>
</feature>
<dbReference type="PROSITE" id="PS50236">
    <property type="entry name" value="CHCR"/>
    <property type="match status" value="1"/>
</dbReference>
<sequence>MEAPGAPGPPPAPRSLEHDEEPRLRYCPLGADSPRAQGAALHSATRLRVSEKLLAVGHADGRVNLLDQLGNQVKSFREHSAEVTDLSFDEASEFLASTSTDGTVVVYGLYSEEVTRFKAGAAVTTVALDPRYGSRKTREFVYGTAAGSLALCSKGWLGSKETVLFRGKGAVRCARMAGTLLAWATDSGLRIYDTASHTRLGKVDRPASAAADAAAPCSLLWRGERELFAGWGRHVLVLRVAGAALAAAPGAATRPQPAPSLQIVASFDAGCCVLGVAPFGADLALLTWGLPGGDGGGAAVAAAEAQPGLQLGTLLSPGATSTAEEAATGVPPPAETAASPVAAGGGEQAAAGGEQQEQQQEAAPGGRPPQEQGQGQGDQMEALSLGFYSRDGQLLAADALGSACPAAERRWHQLALLYPGDADLKLAAAAPVPWMTHHAGVGGSGRSSPAKPASSAGHSPAKPRAPGGSTPASSQASPQRGVGVDGASAAQPGVPTAQQASEAGEAQQDVQQQQAAAAADGVQQQGRELGWQASVQEYKWWRDGEEPWYLMSGPEEVLVGRPRDGNDRVAWLLQRRRYADALAVAEEDYTVPAARKESVGEEYLQFLTAEGQWEEAARLCPRVLKTNALAWERWAFSFAQARQLAALAPVLPTHEPQLKQSIYDMVLSSMLLNPAEHGRLRAVVSSWPHGAYDAAALQAAVLSRMSHAAGGSWPDLQQVAAHLYTVQGRHEEALQLLVQMRSPSVFDYIARHALVGRLAPYAADFIDLDEVKATSLLVENSEEVPPDAVVAALQHSAGRAAEGEHRQRWRRRLHHYLDWLFHKDSQQGAEFAELQVELYAEFEPKRLLHFLMASPSYPLERAYQVCERRGLTREMVYVLGRMGSAERALRLIVEDLRDVVQAVEFVQLQRDDDLWEQLVALTLGDAQLTGELLDHAGGYIDPLRVVSQIPQHMQVENLRGRLVKIITDFRTQMCLQEGCNTILRHDCLVLANRLYRVLRSSLRRIHLRLPAAGGAKWVLYDAHTGEEAVEDDAAAALLGGSSAAPTAAAAASPRRAAAALPPRAALGGGTSPEQQQQQQQQKQQHGQTPTQQQRVWVGFLGGPPAAEQQQETGNGAQHEQQRQGPPPLRSPSKFAPSPLRSPSQPRRAMLVS</sequence>
<evidence type="ECO:0000313" key="8">
    <source>
        <dbReference type="Proteomes" id="UP000239649"/>
    </source>
</evidence>
<dbReference type="InterPro" id="IPR000547">
    <property type="entry name" value="Clathrin_H-chain/VPS_repeat"/>
</dbReference>
<feature type="repeat" description="CHCR" evidence="4">
    <location>
        <begin position="777"/>
        <end position="931"/>
    </location>
</feature>
<dbReference type="PROSITE" id="PS50082">
    <property type="entry name" value="WD_REPEATS_2"/>
    <property type="match status" value="1"/>
</dbReference>
<dbReference type="GO" id="GO:0006623">
    <property type="term" value="P:protein targeting to vacuole"/>
    <property type="evidence" value="ECO:0007669"/>
    <property type="project" value="InterPro"/>
</dbReference>
<evidence type="ECO:0000313" key="7">
    <source>
        <dbReference type="EMBL" id="PSC74814.1"/>
    </source>
</evidence>
<feature type="compositionally biased region" description="Low complexity" evidence="5">
    <location>
        <begin position="497"/>
        <end position="521"/>
    </location>
</feature>
<feature type="region of interest" description="Disordered" evidence="5">
    <location>
        <begin position="1"/>
        <end position="20"/>
    </location>
</feature>
<feature type="domain" description="Vps41 beta-propeller" evidence="6">
    <location>
        <begin position="45"/>
        <end position="288"/>
    </location>
</feature>
<dbReference type="SMART" id="SM00320">
    <property type="entry name" value="WD40"/>
    <property type="match status" value="2"/>
</dbReference>
<feature type="compositionally biased region" description="Low complexity" evidence="5">
    <location>
        <begin position="1136"/>
        <end position="1152"/>
    </location>
</feature>
<evidence type="ECO:0000256" key="2">
    <source>
        <dbReference type="ARBA" id="ARBA00022927"/>
    </source>
</evidence>
<name>A0A2P6VL60_9CHLO</name>
<dbReference type="EMBL" id="LHPF02000003">
    <property type="protein sequence ID" value="PSC74814.1"/>
    <property type="molecule type" value="Genomic_DNA"/>
</dbReference>
<dbReference type="SMART" id="SM00299">
    <property type="entry name" value="CLH"/>
    <property type="match status" value="1"/>
</dbReference>
<reference evidence="7 8" key="1">
    <citation type="journal article" date="2018" name="Plant J.">
        <title>Genome sequences of Chlorella sorokiniana UTEX 1602 and Micractinium conductrix SAG 241.80: implications to maltose excretion by a green alga.</title>
        <authorList>
            <person name="Arriola M.B."/>
            <person name="Velmurugan N."/>
            <person name="Zhang Y."/>
            <person name="Plunkett M.H."/>
            <person name="Hondzo H."/>
            <person name="Barney B.M."/>
        </authorList>
    </citation>
    <scope>NUCLEOTIDE SEQUENCE [LARGE SCALE GENOMIC DNA]</scope>
    <source>
        <strain evidence="7 8">SAG 241.80</strain>
    </source>
</reference>